<comment type="caution">
    <text evidence="1">The sequence shown here is derived from an EMBL/GenBank/DDBJ whole genome shotgun (WGS) entry which is preliminary data.</text>
</comment>
<dbReference type="OrthoDB" id="10390263at2759"/>
<dbReference type="Proteomes" id="UP000604046">
    <property type="component" value="Unassembled WGS sequence"/>
</dbReference>
<accession>A0A812U897</accession>
<name>A0A812U897_9DINO</name>
<organism evidence="1 2">
    <name type="scientific">Symbiodinium natans</name>
    <dbReference type="NCBI Taxonomy" id="878477"/>
    <lineage>
        <taxon>Eukaryota</taxon>
        <taxon>Sar</taxon>
        <taxon>Alveolata</taxon>
        <taxon>Dinophyceae</taxon>
        <taxon>Suessiales</taxon>
        <taxon>Symbiodiniaceae</taxon>
        <taxon>Symbiodinium</taxon>
    </lineage>
</organism>
<evidence type="ECO:0000313" key="2">
    <source>
        <dbReference type="Proteomes" id="UP000604046"/>
    </source>
</evidence>
<reference evidence="1" key="1">
    <citation type="submission" date="2021-02" db="EMBL/GenBank/DDBJ databases">
        <authorList>
            <person name="Dougan E. K."/>
            <person name="Rhodes N."/>
            <person name="Thang M."/>
            <person name="Chan C."/>
        </authorList>
    </citation>
    <scope>NUCLEOTIDE SEQUENCE</scope>
</reference>
<dbReference type="EMBL" id="CAJNDS010002691">
    <property type="protein sequence ID" value="CAE7565911.1"/>
    <property type="molecule type" value="Genomic_DNA"/>
</dbReference>
<protein>
    <submittedName>
        <fullName evidence="1">Uncharacterized protein</fullName>
    </submittedName>
</protein>
<evidence type="ECO:0000313" key="1">
    <source>
        <dbReference type="EMBL" id="CAE7565911.1"/>
    </source>
</evidence>
<dbReference type="AlphaFoldDB" id="A0A812U897"/>
<sequence length="324" mass="36717">MAFKRKTRAGWLREDEYVRQMLPEWRCKAAKREEAARGEPTGEPLVAIIRRWGMANWALGGTGPLWQILVVHVDGAGREGSFGHHLIATMIKALHHHPSPDARNLRGLLKSKKVRVLNGAPDPDKMSWGRDDWVPVMYAAGDTPYEALRVILLVMQEKVRQNLLTQMPPEFSVDWALGERPAEPLPPPWKIACDSGFYAGLQDPFRVLPPRGHEHITCELQQLPADHKYRLEFSGGVDPFKAGFEKADVPRQTCGRCRFLHDLAFDERSKDRVKQVLHTVLGGLPVELRFSVRHLDDAFAYWLQEQPTVILAQEQQPAVRPGAD</sequence>
<keyword evidence="2" id="KW-1185">Reference proteome</keyword>
<gene>
    <name evidence="1" type="ORF">SNAT2548_LOCUS32061</name>
</gene>
<proteinExistence type="predicted"/>